<dbReference type="SUPFAM" id="SSF50630">
    <property type="entry name" value="Acid proteases"/>
    <property type="match status" value="1"/>
</dbReference>
<dbReference type="PROSITE" id="PS01286">
    <property type="entry name" value="FA58C_2"/>
    <property type="match status" value="2"/>
</dbReference>
<dbReference type="FunFam" id="2.60.120.260:FF:000016">
    <property type="entry name" value="Contactin-associated protein-like 4 isoform 1"/>
    <property type="match status" value="1"/>
</dbReference>
<evidence type="ECO:0000259" key="5">
    <source>
        <dbReference type="PROSITE" id="PS50158"/>
    </source>
</evidence>
<dbReference type="PROSITE" id="PS50022">
    <property type="entry name" value="FA58C_3"/>
    <property type="match status" value="2"/>
</dbReference>
<feature type="domain" description="Peptidase A2" evidence="6">
    <location>
        <begin position="982"/>
        <end position="1059"/>
    </location>
</feature>
<feature type="compositionally biased region" description="Basic residues" evidence="3">
    <location>
        <begin position="437"/>
        <end position="455"/>
    </location>
</feature>
<dbReference type="InterPro" id="IPR041588">
    <property type="entry name" value="Integrase_H2C2"/>
</dbReference>
<feature type="domain" description="F5/8 type C" evidence="4">
    <location>
        <begin position="149"/>
        <end position="297"/>
    </location>
</feature>
<dbReference type="GO" id="GO:0008270">
    <property type="term" value="F:zinc ion binding"/>
    <property type="evidence" value="ECO:0007669"/>
    <property type="project" value="UniProtKB-KW"/>
</dbReference>
<dbReference type="FunFam" id="1.10.340.70:FF:000003">
    <property type="entry name" value="Protein CBG25708"/>
    <property type="match status" value="1"/>
</dbReference>
<dbReference type="Gene3D" id="2.40.70.10">
    <property type="entry name" value="Acid Proteases"/>
    <property type="match status" value="1"/>
</dbReference>
<feature type="compositionally biased region" description="Basic and acidic residues" evidence="3">
    <location>
        <begin position="1283"/>
        <end position="1299"/>
    </location>
</feature>
<dbReference type="Pfam" id="PF00754">
    <property type="entry name" value="F5_F8_type_C"/>
    <property type="match status" value="2"/>
</dbReference>
<dbReference type="PROSITE" id="PS50158">
    <property type="entry name" value="ZF_CCHC"/>
    <property type="match status" value="1"/>
</dbReference>
<evidence type="ECO:0000256" key="3">
    <source>
        <dbReference type="SAM" id="MobiDB-lite"/>
    </source>
</evidence>
<dbReference type="SUPFAM" id="SSF49785">
    <property type="entry name" value="Galactose-binding domain-like"/>
    <property type="match status" value="2"/>
</dbReference>
<dbReference type="InterPro" id="IPR000421">
    <property type="entry name" value="FA58C"/>
</dbReference>
<dbReference type="PANTHER" id="PTHR24543">
    <property type="entry name" value="MULTICOPPER OXIDASE-RELATED"/>
    <property type="match status" value="1"/>
</dbReference>
<feature type="domain" description="F5/8 type C" evidence="4">
    <location>
        <begin position="1"/>
        <end position="146"/>
    </location>
</feature>
<sequence length="1427" mass="158920">MITGEIRDWQITASSTFPSLDALYCQEKYGRLYLPNGRSWCAQQKGTSEWLQVDLGVEALVTGVMTQGRGDGKEWVTAYRVTYSQDANKWNYVDTHLGTQRVFDGNVDSYSVKHNYFDQPVRARFIRLHPVKFRRHPSMRMEIIGCQPCKQLLSVPPYDRLSASSARGRNRKRTCDPSYGHILTNKGWCAKIINSNQWLQLDLGPPTKVTGLVTKGRGDGKGNAWVTAYRIAYSNDERLWTYYKDAAHQSPRIFGGNSDRNTERVHYLSKPFVTRYIRFHPVTWHRHISMRAGVYGCPHRGACGPGYFRVNNATRCQGNLAFGKNAYVNDAGDGGGGGGKHRKRHLGSRNSWQPDLPSNKAVDGVVARHSCDVLSNAEVNVPAWVVDLKTRQPVQGVFIYTGLNDSSIGASLTRHLDNLDRLEVYVAKRKFSDDRGSKKRKRKRNRRNRTRVAKKKLNDDRELKKRKGKTGLPERLHCGTIRSLNWALQRPRIHVPCSRLMNGRYVYLQARGSRMAYSRRWQFKTALCEGALHGLGANKGRATGSVRGAGVSQQTVDVTPSSRLTSPVGCLQREQQHLLHRLWAVRLGADEMACELESPTAHAAIECRVVDSLDADVEGGAQQASVRRIDLLFETKGSPGKPAAASQVLASAWNQTAKVDELLTSRELGRLPSPCRRSLKLFFLTRSWHGGDANLDRLVFWQAQLIRDSSRALTFQTGKMAQDGPRHDAIAEENDGQRADGQGNEQRHRIIRSELMNRAGADSAKARVQQKATLAARVLLARRLAPACTAALIRARIIAMKTSDRVFSSMANAANESTKGNWLTVNESGRFASSVTKRMPFANYHGNPVRNADQAHKQARAAQVEHQARDSASQSPVSGPELHVKALSKKPKPAARHEKTAAAGPKCTRCGGNHGHKGECKAMGQKCRRCGKTNHFAKMCRMKAVSAIDTKEPAESSLTVLAVNNKSTDSLFCECRLDGQLIRLQIDCGAAVSLLNMETFKKSFARHPLLPTSTKLEAYGGSAIKTIGKVELPVTFNGIRTEATFYVADKGANILGRDLFQALGFKIFQGDNRHIPGADNKCADMLSRWATTERVPAEETDEEGYVYAVVDSKTTLTADALATATKEDEVLQAVLRYISGGWPTKVDSSLKPYFNVRDELFCWNNGQCLGRGERAIIPTSLRLQVIEEAHEGHPGVVRSKQRCRDTVWFPGIDRQVEDYVKNCTACTLAEKSGKPQQTIVTPIEWPDGPTSQHALTGLTPAELMIGRKLRSGLQLLRPTPVQQRDDSDLRDAITERQAKNADYTNKRRRARDSMLQAGDWVWRQTPHRAHKLATRLKEPLKIASRAGRNTFVLSDGTKWQASRLVKCNSPPADNGAADQEDDWFDLPLPPAPPPRTGEPPPPPELRRSTRARRQPARYPLPEGGRML</sequence>
<dbReference type="InterPro" id="IPR001995">
    <property type="entry name" value="Peptidase_A2_cat"/>
</dbReference>
<dbReference type="SMART" id="SM00231">
    <property type="entry name" value="FA58C"/>
    <property type="match status" value="2"/>
</dbReference>
<keyword evidence="2" id="KW-0863">Zinc-finger</keyword>
<evidence type="ECO:0000259" key="6">
    <source>
        <dbReference type="PROSITE" id="PS50175"/>
    </source>
</evidence>
<evidence type="ECO:0000259" key="4">
    <source>
        <dbReference type="PROSITE" id="PS50022"/>
    </source>
</evidence>
<dbReference type="InterPro" id="IPR021109">
    <property type="entry name" value="Peptidase_aspartic_dom_sf"/>
</dbReference>
<feature type="region of interest" description="Disordered" evidence="3">
    <location>
        <begin position="333"/>
        <end position="359"/>
    </location>
</feature>
<dbReference type="GO" id="GO:0006508">
    <property type="term" value="P:proteolysis"/>
    <property type="evidence" value="ECO:0007669"/>
    <property type="project" value="InterPro"/>
</dbReference>
<dbReference type="Gene3D" id="1.10.340.70">
    <property type="match status" value="1"/>
</dbReference>
<dbReference type="CDD" id="cd00057">
    <property type="entry name" value="FA58C"/>
    <property type="match status" value="2"/>
</dbReference>
<keyword evidence="1" id="KW-0378">Hydrolase</keyword>
<accession>A0A1I8IH15</accession>
<reference evidence="8" key="1">
    <citation type="submission" date="2016-11" db="UniProtKB">
        <authorList>
            <consortium name="WormBaseParasite"/>
        </authorList>
    </citation>
    <scope>IDENTIFICATION</scope>
</reference>
<keyword evidence="2" id="KW-0862">Zinc</keyword>
<protein>
    <submittedName>
        <fullName evidence="8">Lactadherin</fullName>
    </submittedName>
</protein>
<dbReference type="Proteomes" id="UP000095280">
    <property type="component" value="Unplaced"/>
</dbReference>
<feature type="region of interest" description="Disordered" evidence="3">
    <location>
        <begin position="1367"/>
        <end position="1427"/>
    </location>
</feature>
<dbReference type="PROSITE" id="PS01285">
    <property type="entry name" value="FA58C_1"/>
    <property type="match status" value="1"/>
</dbReference>
<evidence type="ECO:0000313" key="7">
    <source>
        <dbReference type="Proteomes" id="UP000095280"/>
    </source>
</evidence>
<dbReference type="InterPro" id="IPR001878">
    <property type="entry name" value="Znf_CCHC"/>
</dbReference>
<proteinExistence type="predicted"/>
<evidence type="ECO:0000256" key="1">
    <source>
        <dbReference type="ARBA" id="ARBA00022801"/>
    </source>
</evidence>
<feature type="domain" description="CCHC-type" evidence="5">
    <location>
        <begin position="926"/>
        <end position="941"/>
    </location>
</feature>
<dbReference type="GO" id="GO:0003676">
    <property type="term" value="F:nucleic acid binding"/>
    <property type="evidence" value="ECO:0007669"/>
    <property type="project" value="InterPro"/>
</dbReference>
<name>A0A1I8IH15_9PLAT</name>
<organism evidence="7 8">
    <name type="scientific">Macrostomum lignano</name>
    <dbReference type="NCBI Taxonomy" id="282301"/>
    <lineage>
        <taxon>Eukaryota</taxon>
        <taxon>Metazoa</taxon>
        <taxon>Spiralia</taxon>
        <taxon>Lophotrochozoa</taxon>
        <taxon>Platyhelminthes</taxon>
        <taxon>Rhabditophora</taxon>
        <taxon>Macrostomorpha</taxon>
        <taxon>Macrostomida</taxon>
        <taxon>Macrostomidae</taxon>
        <taxon>Macrostomum</taxon>
    </lineage>
</organism>
<keyword evidence="2" id="KW-0479">Metal-binding</keyword>
<keyword evidence="7" id="KW-1185">Reference proteome</keyword>
<evidence type="ECO:0000313" key="8">
    <source>
        <dbReference type="WBParaSite" id="maker-uti_cns_0012727-snap-gene-0.3-mRNA-1"/>
    </source>
</evidence>
<feature type="region of interest" description="Disordered" evidence="3">
    <location>
        <begin position="433"/>
        <end position="470"/>
    </location>
</feature>
<dbReference type="InterPro" id="IPR008979">
    <property type="entry name" value="Galactose-bd-like_sf"/>
</dbReference>
<feature type="compositionally biased region" description="Pro residues" evidence="3">
    <location>
        <begin position="1387"/>
        <end position="1403"/>
    </location>
</feature>
<feature type="region of interest" description="Disordered" evidence="3">
    <location>
        <begin position="853"/>
        <end position="904"/>
    </location>
</feature>
<dbReference type="GO" id="GO:0004190">
    <property type="term" value="F:aspartic-type endopeptidase activity"/>
    <property type="evidence" value="ECO:0007669"/>
    <property type="project" value="InterPro"/>
</dbReference>
<dbReference type="PROSITE" id="PS50175">
    <property type="entry name" value="ASP_PROT_RETROV"/>
    <property type="match status" value="1"/>
</dbReference>
<dbReference type="Gene3D" id="2.60.120.260">
    <property type="entry name" value="Galactose-binding domain-like"/>
    <property type="match status" value="3"/>
</dbReference>
<evidence type="ECO:0000256" key="2">
    <source>
        <dbReference type="PROSITE-ProRule" id="PRU00047"/>
    </source>
</evidence>
<feature type="region of interest" description="Disordered" evidence="3">
    <location>
        <begin position="1280"/>
        <end position="1310"/>
    </location>
</feature>
<dbReference type="Pfam" id="PF17921">
    <property type="entry name" value="Integrase_H2C2"/>
    <property type="match status" value="1"/>
</dbReference>
<dbReference type="PANTHER" id="PTHR24543:SF334">
    <property type="entry name" value="F5_8 TYPE C DOMAIN-CONTAINING PROTEIN"/>
    <property type="match status" value="1"/>
</dbReference>
<dbReference type="WBParaSite" id="maker-uti_cns_0012727-snap-gene-0.3-mRNA-1">
    <property type="protein sequence ID" value="maker-uti_cns_0012727-snap-gene-0.3-mRNA-1"/>
    <property type="gene ID" value="maker-uti_cns_0012727-snap-gene-0.3"/>
</dbReference>